<reference evidence="2 4" key="2">
    <citation type="journal article" date="2013" name="Nature">
        <title>Insights into bilaterian evolution from three spiralian genomes.</title>
        <authorList>
            <person name="Simakov O."/>
            <person name="Marletaz F."/>
            <person name="Cho S.J."/>
            <person name="Edsinger-Gonzales E."/>
            <person name="Havlak P."/>
            <person name="Hellsten U."/>
            <person name="Kuo D.H."/>
            <person name="Larsson T."/>
            <person name="Lv J."/>
            <person name="Arendt D."/>
            <person name="Savage R."/>
            <person name="Osoegawa K."/>
            <person name="de Jong P."/>
            <person name="Grimwood J."/>
            <person name="Chapman J.A."/>
            <person name="Shapiro H."/>
            <person name="Aerts A."/>
            <person name="Otillar R.P."/>
            <person name="Terry A.Y."/>
            <person name="Boore J.L."/>
            <person name="Grigoriev I.V."/>
            <person name="Lindberg D.R."/>
            <person name="Seaver E.C."/>
            <person name="Weisblat D.A."/>
            <person name="Putnam N.H."/>
            <person name="Rokhsar D.S."/>
        </authorList>
    </citation>
    <scope>NUCLEOTIDE SEQUENCE</scope>
</reference>
<dbReference type="HOGENOM" id="CLU_566569_0_0_1"/>
<dbReference type="CTD" id="20203249"/>
<gene>
    <name evidence="3" type="primary">20203249</name>
    <name evidence="2" type="ORF">HELRODRAFT_170503</name>
</gene>
<keyword evidence="1" id="KW-0812">Transmembrane</keyword>
<organism evidence="3 4">
    <name type="scientific">Helobdella robusta</name>
    <name type="common">Californian leech</name>
    <dbReference type="NCBI Taxonomy" id="6412"/>
    <lineage>
        <taxon>Eukaryota</taxon>
        <taxon>Metazoa</taxon>
        <taxon>Spiralia</taxon>
        <taxon>Lophotrochozoa</taxon>
        <taxon>Annelida</taxon>
        <taxon>Clitellata</taxon>
        <taxon>Hirudinea</taxon>
        <taxon>Rhynchobdellida</taxon>
        <taxon>Glossiphoniidae</taxon>
        <taxon>Helobdella</taxon>
    </lineage>
</organism>
<evidence type="ECO:0000256" key="1">
    <source>
        <dbReference type="SAM" id="Phobius"/>
    </source>
</evidence>
<keyword evidence="4" id="KW-1185">Reference proteome</keyword>
<reference evidence="3" key="3">
    <citation type="submission" date="2015-06" db="UniProtKB">
        <authorList>
            <consortium name="EnsemblMetazoa"/>
        </authorList>
    </citation>
    <scope>IDENTIFICATION</scope>
</reference>
<dbReference type="EMBL" id="AMQM01003577">
    <property type="status" value="NOT_ANNOTATED_CDS"/>
    <property type="molecule type" value="Genomic_DNA"/>
</dbReference>
<proteinExistence type="predicted"/>
<evidence type="ECO:0000313" key="3">
    <source>
        <dbReference type="EnsemblMetazoa" id="HelroP170503"/>
    </source>
</evidence>
<accession>T1F350</accession>
<dbReference type="InParanoid" id="T1F350"/>
<evidence type="ECO:0000313" key="2">
    <source>
        <dbReference type="EMBL" id="ESO07192.1"/>
    </source>
</evidence>
<name>T1F350_HELRO</name>
<dbReference type="GeneID" id="20203249"/>
<dbReference type="KEGG" id="hro:HELRODRAFT_170503"/>
<dbReference type="RefSeq" id="XP_009014570.1">
    <property type="nucleotide sequence ID" value="XM_009016322.1"/>
</dbReference>
<dbReference type="EMBL" id="KB096222">
    <property type="protein sequence ID" value="ESO07192.1"/>
    <property type="molecule type" value="Genomic_DNA"/>
</dbReference>
<keyword evidence="1" id="KW-1133">Transmembrane helix</keyword>
<keyword evidence="1" id="KW-0472">Membrane</keyword>
<sequence length="482" mass="54429">MYFFRNNIEDKNCSLVNETCKSYDIETKDKLAYSIIDRLVIGETDIPTNFDLACGSYLNFFIDYSYVTNDTSSHLLNAEANDSTINSGSFNIVADSTDLNSSFPKVVVTILKSNYTANFRLLELYAIDCNNSTCSCIVNITAANKNNWQPNSKIKNVALGRSNYFVQYNFINRNINNGESNVNCSFVIHNFIHYNYINHNYSYINPNFSNINNNYNNYITKIGIGVGAGALLSVAAFVLSLYCLKRLKVTKEQSVSYDNNSKNFEELNDNSTEIMDDHSESFSMEPTISLQQSFNNKYPISPVNESSNGIGKDKVNKYKAVRKKSSRNKTPLVGITEDFMQDSEIYYPLDDSTSSPNLQVNEVDGPISTLNDQHFHEKAEKLRSQLTKSFGLKLDYSRSLTDDEQILKVPSSPSQYQLGKQHFKKIYKIVQIELTNKQKVRRAKTFNLAGNYPQQMSYNGSFANASANAGSTGRDIDGNLLF</sequence>
<protein>
    <submittedName>
        <fullName evidence="2 3">Uncharacterized protein</fullName>
    </submittedName>
</protein>
<evidence type="ECO:0000313" key="4">
    <source>
        <dbReference type="Proteomes" id="UP000015101"/>
    </source>
</evidence>
<dbReference type="Proteomes" id="UP000015101">
    <property type="component" value="Unassembled WGS sequence"/>
</dbReference>
<dbReference type="EnsemblMetazoa" id="HelroT170503">
    <property type="protein sequence ID" value="HelroP170503"/>
    <property type="gene ID" value="HelroG170503"/>
</dbReference>
<feature type="transmembrane region" description="Helical" evidence="1">
    <location>
        <begin position="222"/>
        <end position="244"/>
    </location>
</feature>
<reference evidence="4" key="1">
    <citation type="submission" date="2012-12" db="EMBL/GenBank/DDBJ databases">
        <authorList>
            <person name="Hellsten U."/>
            <person name="Grimwood J."/>
            <person name="Chapman J.A."/>
            <person name="Shapiro H."/>
            <person name="Aerts A."/>
            <person name="Otillar R.P."/>
            <person name="Terry A.Y."/>
            <person name="Boore J.L."/>
            <person name="Simakov O."/>
            <person name="Marletaz F."/>
            <person name="Cho S.-J."/>
            <person name="Edsinger-Gonzales E."/>
            <person name="Havlak P."/>
            <person name="Kuo D.-H."/>
            <person name="Larsson T."/>
            <person name="Lv J."/>
            <person name="Arendt D."/>
            <person name="Savage R."/>
            <person name="Osoegawa K."/>
            <person name="de Jong P."/>
            <person name="Lindberg D.R."/>
            <person name="Seaver E.C."/>
            <person name="Weisblat D.A."/>
            <person name="Putnam N.H."/>
            <person name="Grigoriev I.V."/>
            <person name="Rokhsar D.S."/>
        </authorList>
    </citation>
    <scope>NUCLEOTIDE SEQUENCE</scope>
</reference>
<dbReference type="AlphaFoldDB" id="T1F350"/>